<evidence type="ECO:0000313" key="4">
    <source>
        <dbReference type="EMBL" id="MBW0483739.1"/>
    </source>
</evidence>
<sequence>MSTEATENPYNTLNRQQNYARHLESKQKVHKEEQLSTELVSSSSNHPSRLVYYCANGKREKDEKSNCSPSTAYALMTFSSESSCEIFIDSAATHHMFNDESLFINLEQFTSFVISTGDPESNLCAEGRGPINLHISGKLLRFANCLYVPCISHNLISMIQLLEESIIIEKLLKGRFKVVMNHDTAITGQFINGLIFVNNAEPKALISISDVWHHRLGHPSNQAVKTLGLPPFSSMCKICMLEINKEDKDMFCDCKDIEPKGVNNLNVPCHSIDSPPTEQASQIPEDLDLCYPENHRRIKVIVLQNPTLIQGDINSENIFPYLRRPKAFVASSTVDPASYSKAVSGSESSFWLDAIRKELNTMKKLEVWNVLPLKRNFRLVGTTWVFKRKRNDLNVVTEYKARLCAQGFLQTLGQDYSKTFEPTGHLHSLQMLIAFSVENRLDFQQLNI</sequence>
<comment type="caution">
    <text evidence="4">The sequence shown here is derived from an EMBL/GenBank/DDBJ whole genome shotgun (WGS) entry which is preliminary data.</text>
</comment>
<evidence type="ECO:0000259" key="2">
    <source>
        <dbReference type="Pfam" id="PF07727"/>
    </source>
</evidence>
<accession>A0A9Q3CGQ5</accession>
<feature type="domain" description="Retrovirus-related Pol polyprotein from transposon TNT 1-94-like beta-barrel" evidence="3">
    <location>
        <begin position="87"/>
        <end position="164"/>
    </location>
</feature>
<dbReference type="Proteomes" id="UP000765509">
    <property type="component" value="Unassembled WGS sequence"/>
</dbReference>
<dbReference type="AlphaFoldDB" id="A0A9Q3CGQ5"/>
<dbReference type="InterPro" id="IPR054722">
    <property type="entry name" value="PolX-like_BBD"/>
</dbReference>
<proteinExistence type="predicted"/>
<feature type="region of interest" description="Disordered" evidence="1">
    <location>
        <begin position="23"/>
        <end position="42"/>
    </location>
</feature>
<dbReference type="Pfam" id="PF22936">
    <property type="entry name" value="Pol_BBD"/>
    <property type="match status" value="1"/>
</dbReference>
<keyword evidence="5" id="KW-1185">Reference proteome</keyword>
<name>A0A9Q3CGQ5_9BASI</name>
<dbReference type="EMBL" id="AVOT02007362">
    <property type="protein sequence ID" value="MBW0483739.1"/>
    <property type="molecule type" value="Genomic_DNA"/>
</dbReference>
<organism evidence="4 5">
    <name type="scientific">Austropuccinia psidii MF-1</name>
    <dbReference type="NCBI Taxonomy" id="1389203"/>
    <lineage>
        <taxon>Eukaryota</taxon>
        <taxon>Fungi</taxon>
        <taxon>Dikarya</taxon>
        <taxon>Basidiomycota</taxon>
        <taxon>Pucciniomycotina</taxon>
        <taxon>Pucciniomycetes</taxon>
        <taxon>Pucciniales</taxon>
        <taxon>Sphaerophragmiaceae</taxon>
        <taxon>Austropuccinia</taxon>
    </lineage>
</organism>
<reference evidence="4" key="1">
    <citation type="submission" date="2021-03" db="EMBL/GenBank/DDBJ databases">
        <title>Draft genome sequence of rust myrtle Austropuccinia psidii MF-1, a brazilian biotype.</title>
        <authorList>
            <person name="Quecine M.C."/>
            <person name="Pachon D.M.R."/>
            <person name="Bonatelli M.L."/>
            <person name="Correr F.H."/>
            <person name="Franceschini L.M."/>
            <person name="Leite T.F."/>
            <person name="Margarido G.R.A."/>
            <person name="Almeida C.A."/>
            <person name="Ferrarezi J.A."/>
            <person name="Labate C.A."/>
        </authorList>
    </citation>
    <scope>NUCLEOTIDE SEQUENCE</scope>
    <source>
        <strain evidence="4">MF-1</strain>
    </source>
</reference>
<evidence type="ECO:0008006" key="6">
    <source>
        <dbReference type="Google" id="ProtNLM"/>
    </source>
</evidence>
<evidence type="ECO:0000259" key="3">
    <source>
        <dbReference type="Pfam" id="PF22936"/>
    </source>
</evidence>
<evidence type="ECO:0000256" key="1">
    <source>
        <dbReference type="SAM" id="MobiDB-lite"/>
    </source>
</evidence>
<dbReference type="Pfam" id="PF07727">
    <property type="entry name" value="RVT_2"/>
    <property type="match status" value="1"/>
</dbReference>
<dbReference type="InterPro" id="IPR013103">
    <property type="entry name" value="RVT_2"/>
</dbReference>
<feature type="compositionally biased region" description="Basic and acidic residues" evidence="1">
    <location>
        <begin position="23"/>
        <end position="34"/>
    </location>
</feature>
<protein>
    <recommendedName>
        <fullName evidence="6">Reverse transcriptase Ty1/copia-type domain-containing protein</fullName>
    </recommendedName>
</protein>
<evidence type="ECO:0000313" key="5">
    <source>
        <dbReference type="Proteomes" id="UP000765509"/>
    </source>
</evidence>
<feature type="domain" description="Reverse transcriptase Ty1/copia-type" evidence="2">
    <location>
        <begin position="366"/>
        <end position="447"/>
    </location>
</feature>
<gene>
    <name evidence="4" type="ORF">O181_023454</name>
</gene>